<dbReference type="STRING" id="1071380.I2GXI9"/>
<dbReference type="PROSITE" id="PS00365">
    <property type="entry name" value="NIR_SIR"/>
    <property type="match status" value="1"/>
</dbReference>
<sequence length="1407" mass="159566">MYKRSLTMTNLVDWLQDTVKSSAFFYTTDFKNSKSEFETVEGSVRLLNNNDPLTDILQSIESSQTTAVADNETECKLISIFTNDNVIKDSLSQLISFNNSKLNNLKIVFNIKLSLNDYSIISDSYQFVKTDNSKIVINDFVSAYTNKKDNSSANVVLHFYSHENVNTTSSDYTKNRETTGKTAIINLTPFGKQLIENTKSVVVYDLLSYSNDIFEEIINDLPIGVENILLLESISSKGSNSVRTNFSPFILNFLQNYNLIVERLASIKNIELSFINSRCSLTNSIIEKLLTNISSEKPIQNLYINGNSTSSSDFIPVDENVLDLELPYIKVLRQLFQTNLNIINEYNHEKIIANSPNFGYGKFLFNNEQKQQLIPFLKSSISKSPDLINKWLQFYTNKCSLKDVKDLKEINNISKDLFNQLKISDNQPSNNQFSIDSFLFNSNWLIGSDSWSFDLGQSGLHNILSSNENINILIIDSNPMNSESSKGKKDIGLYAMNYGHIYVSSVAIYGNYSQMLTAMGEASRFSGPSIVLAYLPYSNENDSSVEILKNTKVAIESGYWPLYRYNPLLTTFEDQFKLDSNVIKENLKKFLDRENLLTLLTTKNPNLKRNLIQSESDKITEIQQKNTKLAFENLLQGLQGPKISIYYASDGGNASSLANKFGQRAKQRGLQPIILSMDDIIIEDLLESNEESTVIFIASTAGQGEFPQDGKKFWDEIKSNLSLDFHNIKFSVFGLGDSQYWPRKEDEHYYNKPAKDLFNKLEKLSAQVLAPLGLGDDQDDDGFLTGYNDWEKKMWVALGVDNVLVGEEPKERTNEDMKHESNFLRGTIVDEFANQTTGRICESDVQIVKFHGFYMQDDRDLREVRKTQGMEPLYSFMIRARLPGGKLTGKQWISLNQLADKYGIGNLKITNRATIQIHGVLKSNLKHTIRKINSVLLDSLAACGDVNRNVSMSALPSNHKVHEQVATVAQQLSEHFLPHTTAYHEIWLKGEDPRDEDKNWPTLFENRKGGPRSKKTLVAGNALVDMEPIYSPVYLPRKFKINLAIPPYNDVDVWSIDLGLIAIVDANDNLIGFNVYVGGGMGTTHNNKKTYPRTGSSFGFVKVEDIASCSEAIMIVQRDNGDRTNRKHARLKYTIDDMGVEVYKSKVEEIWGKKFDTERPYKIESNRDFYGWVKDERGLNHCTLFIENGRVRDQVDSLQKTGLIKIAEFMESRSEGTEHFRLTGNQHAIICDIKDEDLVKVKQILKDHSLDINKLSGIRQSSQACVALPTCPLAMTDSERYLPTLLNKLEDILDEYGIKEDNIVIRMTGCPNGCSRPWLAEIGLIGKAPGTYNLMLGGGYYGQRLNKLYKASVKEEEILDLLRPLFKSWAFERNEGERFGDFVIRKGIVKPTLEGKYFHDDIADDAF</sequence>
<dbReference type="SUPFAM" id="SSF52518">
    <property type="entry name" value="Thiamin diphosphate-binding fold (THDP-binding)"/>
    <property type="match status" value="1"/>
</dbReference>
<dbReference type="FunFam" id="3.30.413.10:FF:000004">
    <property type="entry name" value="Sulfite reductase [NADPH] hemoprotein beta-component"/>
    <property type="match status" value="1"/>
</dbReference>
<comment type="cofactor">
    <cofactor evidence="2">
        <name>[4Fe-4S] cluster</name>
        <dbReference type="ChEBI" id="CHEBI:49883"/>
    </cofactor>
</comment>
<keyword evidence="10" id="KW-0560">Oxidoreductase</keyword>
<proteinExistence type="inferred from homology"/>
<dbReference type="GeneID" id="14492722"/>
<evidence type="ECO:0000256" key="2">
    <source>
        <dbReference type="ARBA" id="ARBA00001966"/>
    </source>
</evidence>
<name>I2GXI9_HENB6</name>
<dbReference type="OMA" id="CSRPWLA"/>
<dbReference type="InParanoid" id="I2GXI9"/>
<keyword evidence="12" id="KW-0411">Iron-sulfur</keyword>
<dbReference type="PROSITE" id="PS50902">
    <property type="entry name" value="FLAVODOXIN_LIKE"/>
    <property type="match status" value="1"/>
</dbReference>
<evidence type="ECO:0000256" key="4">
    <source>
        <dbReference type="ARBA" id="ARBA00010429"/>
    </source>
</evidence>
<dbReference type="RefSeq" id="XP_004178360.1">
    <property type="nucleotide sequence ID" value="XM_004178312.1"/>
</dbReference>
<evidence type="ECO:0000256" key="7">
    <source>
        <dbReference type="ARBA" id="ARBA00022617"/>
    </source>
</evidence>
<dbReference type="SUPFAM" id="SSF56014">
    <property type="entry name" value="Nitrite and sulphite reductase 4Fe-4S domain-like"/>
    <property type="match status" value="2"/>
</dbReference>
<dbReference type="InterPro" id="IPR006067">
    <property type="entry name" value="NO2/SO3_Rdtase_4Fe4S_dom"/>
</dbReference>
<dbReference type="InterPro" id="IPR036136">
    <property type="entry name" value="Nit/Sulf_reduc_fer-like_dom_sf"/>
</dbReference>
<reference evidence="15 16" key="1">
    <citation type="journal article" date="2011" name="Proc. Natl. Acad. Sci. U.S.A.">
        <title>Evolutionary erosion of yeast sex chromosomes by mating-type switching accidents.</title>
        <authorList>
            <person name="Gordon J.L."/>
            <person name="Armisen D."/>
            <person name="Proux-Wera E."/>
            <person name="Oheigeartaigh S.S."/>
            <person name="Byrne K.P."/>
            <person name="Wolfe K.H."/>
        </authorList>
    </citation>
    <scope>NUCLEOTIDE SEQUENCE [LARGE SCALE GENOMIC DNA]</scope>
    <source>
        <strain evidence="16">ATCC 34711 / CBS 6284 / DSM 70876 / NBRC 10599 / NRRL Y-10934 / UCD 77-7</strain>
    </source>
</reference>
<dbReference type="InterPro" id="IPR045854">
    <property type="entry name" value="NO2/SO3_Rdtase_4Fe4S_sf"/>
</dbReference>
<evidence type="ECO:0000256" key="8">
    <source>
        <dbReference type="ARBA" id="ARBA00022723"/>
    </source>
</evidence>
<dbReference type="SUPFAM" id="SSF55124">
    <property type="entry name" value="Nitrite/Sulfite reductase N-terminal domain-like"/>
    <property type="match status" value="2"/>
</dbReference>
<dbReference type="eggNOG" id="KOG0560">
    <property type="taxonomic scope" value="Eukaryota"/>
</dbReference>
<evidence type="ECO:0000256" key="12">
    <source>
        <dbReference type="ARBA" id="ARBA00023014"/>
    </source>
</evidence>
<dbReference type="Gene3D" id="3.30.413.10">
    <property type="entry name" value="Sulfite Reductase Hemoprotein, domain 1"/>
    <property type="match status" value="2"/>
</dbReference>
<dbReference type="KEGG" id="tbl:TBLA_0A10630"/>
<dbReference type="InterPro" id="IPR006066">
    <property type="entry name" value="NO2/SO3_Rdtase_FeS/sirohaem_BS"/>
</dbReference>
<evidence type="ECO:0000313" key="16">
    <source>
        <dbReference type="Proteomes" id="UP000002866"/>
    </source>
</evidence>
<keyword evidence="11" id="KW-0408">Iron</keyword>
<dbReference type="FunCoup" id="I2GXI9">
    <property type="interactions" value="55"/>
</dbReference>
<keyword evidence="9" id="KW-0521">NADP</keyword>
<evidence type="ECO:0000256" key="9">
    <source>
        <dbReference type="ARBA" id="ARBA00022857"/>
    </source>
</evidence>
<dbReference type="InterPro" id="IPR001094">
    <property type="entry name" value="Flavdoxin-like"/>
</dbReference>
<dbReference type="GO" id="GO:0009337">
    <property type="term" value="C:sulfite reductase complex (NADPH)"/>
    <property type="evidence" value="ECO:0007669"/>
    <property type="project" value="EnsemblFungi"/>
</dbReference>
<dbReference type="GO" id="GO:0051539">
    <property type="term" value="F:4 iron, 4 sulfur cluster binding"/>
    <property type="evidence" value="ECO:0007669"/>
    <property type="project" value="UniProtKB-KW"/>
</dbReference>
<comment type="pathway">
    <text evidence="3">Sulfur metabolism; hydrogen sulfide biosynthesis; hydrogen sulfide from sulfite (NADPH route): step 1/1.</text>
</comment>
<dbReference type="Pfam" id="PF00258">
    <property type="entry name" value="Flavodoxin_1"/>
    <property type="match status" value="1"/>
</dbReference>
<gene>
    <name evidence="15" type="primary">TBLA0A10630</name>
    <name evidence="15" type="ORF">TBLA_0A10630</name>
</gene>
<dbReference type="InterPro" id="IPR029061">
    <property type="entry name" value="THDP-binding"/>
</dbReference>
<dbReference type="PANTHER" id="PTHR11493">
    <property type="entry name" value="SULFITE REDUCTASE [NADPH] SUBUNIT BETA-RELATED"/>
    <property type="match status" value="1"/>
</dbReference>
<accession>I2GXI9</accession>
<dbReference type="PANTHER" id="PTHR11493:SF47">
    <property type="entry name" value="SULFITE REDUCTASE [NADPH] SUBUNIT BETA"/>
    <property type="match status" value="1"/>
</dbReference>
<dbReference type="Gene3D" id="3.40.50.360">
    <property type="match status" value="1"/>
</dbReference>
<organism evidence="15 16">
    <name type="scientific">Henningerozyma blattae (strain ATCC 34711 / CBS 6284 / DSM 70876 / NBRC 10599 / NRRL Y-10934 / UCD 77-7)</name>
    <name type="common">Yeast</name>
    <name type="synonym">Tetrapisispora blattae</name>
    <dbReference type="NCBI Taxonomy" id="1071380"/>
    <lineage>
        <taxon>Eukaryota</taxon>
        <taxon>Fungi</taxon>
        <taxon>Dikarya</taxon>
        <taxon>Ascomycota</taxon>
        <taxon>Saccharomycotina</taxon>
        <taxon>Saccharomycetes</taxon>
        <taxon>Saccharomycetales</taxon>
        <taxon>Saccharomycetaceae</taxon>
        <taxon>Henningerozyma</taxon>
    </lineage>
</organism>
<dbReference type="GO" id="GO:0046872">
    <property type="term" value="F:metal ion binding"/>
    <property type="evidence" value="ECO:0007669"/>
    <property type="project" value="UniProtKB-KW"/>
</dbReference>
<dbReference type="GO" id="GO:0000097">
    <property type="term" value="P:sulfur amino acid biosynthetic process"/>
    <property type="evidence" value="ECO:0007669"/>
    <property type="project" value="EnsemblFungi"/>
</dbReference>
<dbReference type="FunFam" id="3.40.50.360:FF:000016">
    <property type="entry name" value="Sulfite reductase subunit beta"/>
    <property type="match status" value="1"/>
</dbReference>
<feature type="domain" description="Flavodoxin-like" evidence="14">
    <location>
        <begin position="643"/>
        <end position="795"/>
    </location>
</feature>
<dbReference type="OrthoDB" id="1688044at2759"/>
<dbReference type="Gene3D" id="3.40.50.970">
    <property type="match status" value="1"/>
</dbReference>
<dbReference type="EC" id="1.8.1.2" evidence="5"/>
<protein>
    <recommendedName>
        <fullName evidence="5">assimilatory sulfite reductase (NADPH)</fullName>
        <ecNumber evidence="5">1.8.1.2</ecNumber>
    </recommendedName>
</protein>
<evidence type="ECO:0000256" key="3">
    <source>
        <dbReference type="ARBA" id="ARBA00004774"/>
    </source>
</evidence>
<dbReference type="InterPro" id="IPR029039">
    <property type="entry name" value="Flavoprotein-like_sf"/>
</dbReference>
<dbReference type="Proteomes" id="UP000002866">
    <property type="component" value="Chromosome 1"/>
</dbReference>
<evidence type="ECO:0000259" key="14">
    <source>
        <dbReference type="PROSITE" id="PS50902"/>
    </source>
</evidence>
<dbReference type="GO" id="GO:0004783">
    <property type="term" value="F:sulfite reductase (NADPH) activity"/>
    <property type="evidence" value="ECO:0007669"/>
    <property type="project" value="UniProtKB-EC"/>
</dbReference>
<dbReference type="InterPro" id="IPR005117">
    <property type="entry name" value="NiRdtase/SiRdtase_haem-b_fer"/>
</dbReference>
<dbReference type="GO" id="GO:0000103">
    <property type="term" value="P:sulfate assimilation"/>
    <property type="evidence" value="ECO:0007669"/>
    <property type="project" value="EnsemblFungi"/>
</dbReference>
<comment type="catalytic activity">
    <reaction evidence="13">
        <text>hydrogen sulfide + 3 NADP(+) + 3 H2O = sulfite + 3 NADPH + 4 H(+)</text>
        <dbReference type="Rhea" id="RHEA:13801"/>
        <dbReference type="ChEBI" id="CHEBI:15377"/>
        <dbReference type="ChEBI" id="CHEBI:15378"/>
        <dbReference type="ChEBI" id="CHEBI:17359"/>
        <dbReference type="ChEBI" id="CHEBI:29919"/>
        <dbReference type="ChEBI" id="CHEBI:57783"/>
        <dbReference type="ChEBI" id="CHEBI:58349"/>
        <dbReference type="EC" id="1.8.1.2"/>
    </reaction>
</comment>
<evidence type="ECO:0000256" key="5">
    <source>
        <dbReference type="ARBA" id="ARBA00012604"/>
    </source>
</evidence>
<dbReference type="EMBL" id="HE806316">
    <property type="protein sequence ID" value="CCH58841.1"/>
    <property type="molecule type" value="Genomic_DNA"/>
</dbReference>
<evidence type="ECO:0000256" key="10">
    <source>
        <dbReference type="ARBA" id="ARBA00023002"/>
    </source>
</evidence>
<dbReference type="PRINTS" id="PR00397">
    <property type="entry name" value="SIROHAEM"/>
</dbReference>
<dbReference type="GO" id="GO:0010181">
    <property type="term" value="F:FMN binding"/>
    <property type="evidence" value="ECO:0007669"/>
    <property type="project" value="InterPro"/>
</dbReference>
<keyword evidence="7" id="KW-0349">Heme</keyword>
<dbReference type="GO" id="GO:0020037">
    <property type="term" value="F:heme binding"/>
    <property type="evidence" value="ECO:0007669"/>
    <property type="project" value="InterPro"/>
</dbReference>
<evidence type="ECO:0000313" key="15">
    <source>
        <dbReference type="EMBL" id="CCH58841.1"/>
    </source>
</evidence>
<dbReference type="PRINTS" id="PR00369">
    <property type="entry name" value="FLAVODOXIN"/>
</dbReference>
<evidence type="ECO:0000256" key="6">
    <source>
        <dbReference type="ARBA" id="ARBA00022485"/>
    </source>
</evidence>
<evidence type="ECO:0000256" key="1">
    <source>
        <dbReference type="ARBA" id="ARBA00001929"/>
    </source>
</evidence>
<keyword evidence="16" id="KW-1185">Reference proteome</keyword>
<evidence type="ECO:0000256" key="11">
    <source>
        <dbReference type="ARBA" id="ARBA00023004"/>
    </source>
</evidence>
<dbReference type="InterPro" id="IPR008254">
    <property type="entry name" value="Flavodoxin/NO_synth"/>
</dbReference>
<dbReference type="NCBIfam" id="NF010029">
    <property type="entry name" value="PRK13504.1"/>
    <property type="match status" value="1"/>
</dbReference>
<dbReference type="Pfam" id="PF01077">
    <property type="entry name" value="NIR_SIR"/>
    <property type="match status" value="1"/>
</dbReference>
<comment type="similarity">
    <text evidence="4">Belongs to the nitrite and sulfite reductase 4Fe-4S domain family.</text>
</comment>
<dbReference type="InterPro" id="IPR045169">
    <property type="entry name" value="NO2/SO3_Rdtase_4Fe4S_prot"/>
</dbReference>
<dbReference type="GO" id="GO:0050311">
    <property type="term" value="F:sulfite reductase (ferredoxin) activity"/>
    <property type="evidence" value="ECO:0007669"/>
    <property type="project" value="TreeGrafter"/>
</dbReference>
<dbReference type="HOGENOM" id="CLU_001975_2_1_1"/>
<dbReference type="SUPFAM" id="SSF52218">
    <property type="entry name" value="Flavoproteins"/>
    <property type="match status" value="1"/>
</dbReference>
<dbReference type="FunFam" id="3.30.413.10:FF:000003">
    <property type="entry name" value="Sulfite reductase [NADPH] hemoprotein beta-component"/>
    <property type="match status" value="1"/>
</dbReference>
<keyword evidence="8" id="KW-0479">Metal-binding</keyword>
<keyword evidence="6" id="KW-0004">4Fe-4S</keyword>
<comment type="cofactor">
    <cofactor evidence="1">
        <name>siroheme</name>
        <dbReference type="ChEBI" id="CHEBI:60052"/>
    </cofactor>
</comment>
<evidence type="ECO:0000256" key="13">
    <source>
        <dbReference type="ARBA" id="ARBA00052219"/>
    </source>
</evidence>
<dbReference type="Pfam" id="PF03460">
    <property type="entry name" value="NIR_SIR_ferr"/>
    <property type="match status" value="2"/>
</dbReference>